<dbReference type="GO" id="GO:0070192">
    <property type="term" value="P:chromosome organization involved in meiotic cell cycle"/>
    <property type="evidence" value="ECO:0007669"/>
    <property type="project" value="TreeGrafter"/>
</dbReference>
<dbReference type="Gene3D" id="3.40.50.300">
    <property type="entry name" value="P-loop containing nucleotide triphosphate hydrolases"/>
    <property type="match status" value="1"/>
</dbReference>
<dbReference type="Proteomes" id="UP000307440">
    <property type="component" value="Unassembled WGS sequence"/>
</dbReference>
<reference evidence="2 3" key="1">
    <citation type="journal article" date="2019" name="Nat. Ecol. Evol.">
        <title>Megaphylogeny resolves global patterns of mushroom evolution.</title>
        <authorList>
            <person name="Varga T."/>
            <person name="Krizsan K."/>
            <person name="Foldi C."/>
            <person name="Dima B."/>
            <person name="Sanchez-Garcia M."/>
            <person name="Sanchez-Ramirez S."/>
            <person name="Szollosi G.J."/>
            <person name="Szarkandi J.G."/>
            <person name="Papp V."/>
            <person name="Albert L."/>
            <person name="Andreopoulos W."/>
            <person name="Angelini C."/>
            <person name="Antonin V."/>
            <person name="Barry K.W."/>
            <person name="Bougher N.L."/>
            <person name="Buchanan P."/>
            <person name="Buyck B."/>
            <person name="Bense V."/>
            <person name="Catcheside P."/>
            <person name="Chovatia M."/>
            <person name="Cooper J."/>
            <person name="Damon W."/>
            <person name="Desjardin D."/>
            <person name="Finy P."/>
            <person name="Geml J."/>
            <person name="Haridas S."/>
            <person name="Hughes K."/>
            <person name="Justo A."/>
            <person name="Karasinski D."/>
            <person name="Kautmanova I."/>
            <person name="Kiss B."/>
            <person name="Kocsube S."/>
            <person name="Kotiranta H."/>
            <person name="LaButti K.M."/>
            <person name="Lechner B.E."/>
            <person name="Liimatainen K."/>
            <person name="Lipzen A."/>
            <person name="Lukacs Z."/>
            <person name="Mihaltcheva S."/>
            <person name="Morgado L.N."/>
            <person name="Niskanen T."/>
            <person name="Noordeloos M.E."/>
            <person name="Ohm R.A."/>
            <person name="Ortiz-Santana B."/>
            <person name="Ovrebo C."/>
            <person name="Racz N."/>
            <person name="Riley R."/>
            <person name="Savchenko A."/>
            <person name="Shiryaev A."/>
            <person name="Soop K."/>
            <person name="Spirin V."/>
            <person name="Szebenyi C."/>
            <person name="Tomsovsky M."/>
            <person name="Tulloss R.E."/>
            <person name="Uehling J."/>
            <person name="Grigoriev I.V."/>
            <person name="Vagvolgyi C."/>
            <person name="Papp T."/>
            <person name="Martin F.M."/>
            <person name="Miettinen O."/>
            <person name="Hibbett D.S."/>
            <person name="Nagy L.G."/>
        </authorList>
    </citation>
    <scope>NUCLEOTIDE SEQUENCE [LARGE SCALE GENOMIC DNA]</scope>
    <source>
        <strain evidence="2 3">CBS 121175</strain>
    </source>
</reference>
<evidence type="ECO:0000256" key="1">
    <source>
        <dbReference type="SAM" id="Coils"/>
    </source>
</evidence>
<dbReference type="GO" id="GO:0000722">
    <property type="term" value="P:telomere maintenance via recombination"/>
    <property type="evidence" value="ECO:0007669"/>
    <property type="project" value="TreeGrafter"/>
</dbReference>
<feature type="coiled-coil region" evidence="1">
    <location>
        <begin position="623"/>
        <end position="684"/>
    </location>
</feature>
<dbReference type="STRING" id="230819.A0A5C3KX18"/>
<dbReference type="OrthoDB" id="18797at2759"/>
<dbReference type="GO" id="GO:0051880">
    <property type="term" value="F:G-quadruplex DNA binding"/>
    <property type="evidence" value="ECO:0007669"/>
    <property type="project" value="TreeGrafter"/>
</dbReference>
<name>A0A5C3KX18_COPMA</name>
<sequence>MDVEIPQLLGVSKAVLENVIFCHQEDSYWPLSEPSILKKKFDEIFEATKYTKALDNIKALRKDRAADLKAEHERLSSLKSQKDRFDKLRLRMRDLTTTIATKEGEYDTAKAQHEETVESNRKFYEYGTKFREIYLKVENLEEKRNGKQKDLEEARDGNFQEIAGNDEDLQNRLNRFDAHIDGQKQKLLREERNRQDYEDELGALREQELKLSESKAYLEAEAQAQTSRLNEREQLIHEIGKQFGIGGVSQSPLDKAQVNQFLTRIADIKRKQTSDIEKLQNDITTKTEEFNTKLRKLDYEAHTHKAQKNSLRDQLNERNASIKQAQRQLENQSTLHATLESIQDEMKEKQTRIEKVKRDISVAQHDKRLQEKTDQVRILEEKRESLMEETRALSTQADSRAKLDLKRSEVRTKNHEIQALLRTATTKFEDVAGHELKAETAESDVDRLIRAKDEEQTQLDREAPAAKSELGILDAEIQNLKTQISNKQTEAEKLNKFLNKAIGLEFKSLDEAIRDVSAEVDALNKELADLPGMRTAFEAILKSGKDKHVCLGCNRSLKTTELKAFEDYLRDKIKKAGSEDSEKFQNAVAEWSGDLKKLQDAKPYELLHVQLVGKEIPALKAQLEQKEAARPELANKVELLADQHEEAKSLIKTLAVLKQQVSTIVRLRKDVDKAESEIGDLETDLSMTGGTKTVDDVQLELNDITAQLYVRNILMNGLWLICCVDGLLRKTDRR</sequence>
<accession>A0A5C3KX18</accession>
<keyword evidence="1" id="KW-0175">Coiled coil</keyword>
<evidence type="ECO:0000313" key="2">
    <source>
        <dbReference type="EMBL" id="TFK24964.1"/>
    </source>
</evidence>
<feature type="coiled-coil region" evidence="1">
    <location>
        <begin position="438"/>
        <end position="526"/>
    </location>
</feature>
<dbReference type="EMBL" id="ML210192">
    <property type="protein sequence ID" value="TFK24964.1"/>
    <property type="molecule type" value="Genomic_DNA"/>
</dbReference>
<dbReference type="AlphaFoldDB" id="A0A5C3KX18"/>
<evidence type="ECO:0000313" key="3">
    <source>
        <dbReference type="Proteomes" id="UP000307440"/>
    </source>
</evidence>
<gene>
    <name evidence="2" type="ORF">FA15DRAFT_383374</name>
</gene>
<protein>
    <submittedName>
        <fullName evidence="2">Uncharacterized protein</fullName>
    </submittedName>
</protein>
<dbReference type="Gene3D" id="1.10.287.1490">
    <property type="match status" value="1"/>
</dbReference>
<dbReference type="PANTHER" id="PTHR18867:SF12">
    <property type="entry name" value="DNA REPAIR PROTEIN RAD50"/>
    <property type="match status" value="1"/>
</dbReference>
<dbReference type="GO" id="GO:0006302">
    <property type="term" value="P:double-strand break repair"/>
    <property type="evidence" value="ECO:0007669"/>
    <property type="project" value="TreeGrafter"/>
</dbReference>
<proteinExistence type="predicted"/>
<dbReference type="GO" id="GO:0000794">
    <property type="term" value="C:condensed nuclear chromosome"/>
    <property type="evidence" value="ECO:0007669"/>
    <property type="project" value="TreeGrafter"/>
</dbReference>
<organism evidence="2 3">
    <name type="scientific">Coprinopsis marcescibilis</name>
    <name type="common">Agaric fungus</name>
    <name type="synonym">Psathyrella marcescibilis</name>
    <dbReference type="NCBI Taxonomy" id="230819"/>
    <lineage>
        <taxon>Eukaryota</taxon>
        <taxon>Fungi</taxon>
        <taxon>Dikarya</taxon>
        <taxon>Basidiomycota</taxon>
        <taxon>Agaricomycotina</taxon>
        <taxon>Agaricomycetes</taxon>
        <taxon>Agaricomycetidae</taxon>
        <taxon>Agaricales</taxon>
        <taxon>Agaricineae</taxon>
        <taxon>Psathyrellaceae</taxon>
        <taxon>Coprinopsis</taxon>
    </lineage>
</organism>
<dbReference type="PANTHER" id="PTHR18867">
    <property type="entry name" value="RAD50"/>
    <property type="match status" value="1"/>
</dbReference>
<keyword evidence="3" id="KW-1185">Reference proteome</keyword>
<dbReference type="GO" id="GO:0043047">
    <property type="term" value="F:single-stranded telomeric DNA binding"/>
    <property type="evidence" value="ECO:0007669"/>
    <property type="project" value="TreeGrafter"/>
</dbReference>
<dbReference type="GO" id="GO:0007004">
    <property type="term" value="P:telomere maintenance via telomerase"/>
    <property type="evidence" value="ECO:0007669"/>
    <property type="project" value="TreeGrafter"/>
</dbReference>
<feature type="coiled-coil region" evidence="1">
    <location>
        <begin position="269"/>
        <end position="396"/>
    </location>
</feature>
<dbReference type="InterPro" id="IPR027417">
    <property type="entry name" value="P-loop_NTPase"/>
</dbReference>
<feature type="coiled-coil region" evidence="1">
    <location>
        <begin position="137"/>
        <end position="214"/>
    </location>
</feature>
<dbReference type="GO" id="GO:0030870">
    <property type="term" value="C:Mre11 complex"/>
    <property type="evidence" value="ECO:0007669"/>
    <property type="project" value="TreeGrafter"/>
</dbReference>
<dbReference type="GO" id="GO:0003691">
    <property type="term" value="F:double-stranded telomeric DNA binding"/>
    <property type="evidence" value="ECO:0007669"/>
    <property type="project" value="TreeGrafter"/>
</dbReference>